<keyword evidence="3" id="KW-0732">Signal</keyword>
<dbReference type="CDD" id="cd00305">
    <property type="entry name" value="Cu-Zn_Superoxide_Dismutase"/>
    <property type="match status" value="1"/>
</dbReference>
<evidence type="ECO:0000256" key="1">
    <source>
        <dbReference type="ARBA" id="ARBA00010457"/>
    </source>
</evidence>
<dbReference type="EC" id="1.15.1.1" evidence="5"/>
<dbReference type="InterPro" id="IPR036423">
    <property type="entry name" value="SOD-like_Cu/Zn_dom_sf"/>
</dbReference>
<keyword evidence="6" id="KW-1185">Reference proteome</keyword>
<dbReference type="PANTHER" id="PTHR10003">
    <property type="entry name" value="SUPEROXIDE DISMUTASE CU-ZN -RELATED"/>
    <property type="match status" value="1"/>
</dbReference>
<reference evidence="5 6" key="1">
    <citation type="submission" date="2020-08" db="EMBL/GenBank/DDBJ databases">
        <title>Genomic Encyclopedia of Type Strains, Phase IV (KMG-IV): sequencing the most valuable type-strain genomes for metagenomic binning, comparative biology and taxonomic classification.</title>
        <authorList>
            <person name="Goeker M."/>
        </authorList>
    </citation>
    <scope>NUCLEOTIDE SEQUENCE [LARGE SCALE GENOMIC DNA]</scope>
    <source>
        <strain evidence="5 6">DSM 24194</strain>
    </source>
</reference>
<dbReference type="GO" id="GO:0005507">
    <property type="term" value="F:copper ion binding"/>
    <property type="evidence" value="ECO:0007669"/>
    <property type="project" value="InterPro"/>
</dbReference>
<proteinExistence type="inferred from homology"/>
<organism evidence="5 6">
    <name type="scientific">Sphingomicrobium lutaoense</name>
    <dbReference type="NCBI Taxonomy" id="515949"/>
    <lineage>
        <taxon>Bacteria</taxon>
        <taxon>Pseudomonadati</taxon>
        <taxon>Pseudomonadota</taxon>
        <taxon>Alphaproteobacteria</taxon>
        <taxon>Sphingomonadales</taxon>
        <taxon>Sphingomonadaceae</taxon>
        <taxon>Sphingomicrobium</taxon>
    </lineage>
</organism>
<evidence type="ECO:0000256" key="2">
    <source>
        <dbReference type="SAM" id="MobiDB-lite"/>
    </source>
</evidence>
<sequence length="185" mass="18770">MRVIVLALAASALVAGCSSSGEEEQQSGREANVAEEPFSVPLSDGKGNLVGTVEVRSESSGLNITLSVAGLAPGVKAVHLHETGICDAPEFKQAGGHWNPENKQHGRDNPAGYHLGDLSNMVVSDDGSGKSQFLVAGASIGGPSPMLEDPDGTALVIHEGADDYSTDPTGDAGARVACAVLARPA</sequence>
<keyword evidence="5" id="KW-0560">Oxidoreductase</keyword>
<dbReference type="SUPFAM" id="SSF49329">
    <property type="entry name" value="Cu,Zn superoxide dismutase-like"/>
    <property type="match status" value="1"/>
</dbReference>
<dbReference type="AlphaFoldDB" id="A0A839YZW0"/>
<evidence type="ECO:0000313" key="6">
    <source>
        <dbReference type="Proteomes" id="UP000578569"/>
    </source>
</evidence>
<feature type="domain" description="Superoxide dismutase copper/zinc binding" evidence="4">
    <location>
        <begin position="51"/>
        <end position="180"/>
    </location>
</feature>
<feature type="signal peptide" evidence="3">
    <location>
        <begin position="1"/>
        <end position="20"/>
    </location>
</feature>
<dbReference type="GO" id="GO:0004784">
    <property type="term" value="F:superoxide dismutase activity"/>
    <property type="evidence" value="ECO:0007669"/>
    <property type="project" value="UniProtKB-EC"/>
</dbReference>
<dbReference type="Gene3D" id="2.60.40.200">
    <property type="entry name" value="Superoxide dismutase, copper/zinc binding domain"/>
    <property type="match status" value="1"/>
</dbReference>
<comment type="similarity">
    <text evidence="1">Belongs to the Cu-Zn superoxide dismutase family.</text>
</comment>
<feature type="chain" id="PRO_5032798297" evidence="3">
    <location>
        <begin position="21"/>
        <end position="185"/>
    </location>
</feature>
<dbReference type="Proteomes" id="UP000578569">
    <property type="component" value="Unassembled WGS sequence"/>
</dbReference>
<dbReference type="InterPro" id="IPR001424">
    <property type="entry name" value="SOD_Cu_Zn_dom"/>
</dbReference>
<dbReference type="PROSITE" id="PS51257">
    <property type="entry name" value="PROKAR_LIPOPROTEIN"/>
    <property type="match status" value="1"/>
</dbReference>
<evidence type="ECO:0000313" key="5">
    <source>
        <dbReference type="EMBL" id="MBB3763317.1"/>
    </source>
</evidence>
<dbReference type="InterPro" id="IPR024134">
    <property type="entry name" value="SOD_Cu/Zn_/chaperone"/>
</dbReference>
<dbReference type="EMBL" id="JACICF010000001">
    <property type="protein sequence ID" value="MBB3763317.1"/>
    <property type="molecule type" value="Genomic_DNA"/>
</dbReference>
<gene>
    <name evidence="5" type="ORF">FHS50_000340</name>
</gene>
<name>A0A839YZW0_9SPHN</name>
<accession>A0A839YZW0</accession>
<evidence type="ECO:0000259" key="4">
    <source>
        <dbReference type="Pfam" id="PF00080"/>
    </source>
</evidence>
<evidence type="ECO:0000256" key="3">
    <source>
        <dbReference type="SAM" id="SignalP"/>
    </source>
</evidence>
<protein>
    <submittedName>
        <fullName evidence="5">Cu-Zn family superoxide dismutase</fullName>
        <ecNumber evidence="5">1.15.1.1</ecNumber>
    </submittedName>
</protein>
<feature type="region of interest" description="Disordered" evidence="2">
    <location>
        <begin position="19"/>
        <end position="40"/>
    </location>
</feature>
<comment type="caution">
    <text evidence="5">The sequence shown here is derived from an EMBL/GenBank/DDBJ whole genome shotgun (WGS) entry which is preliminary data.</text>
</comment>
<dbReference type="RefSeq" id="WP_183932655.1">
    <property type="nucleotide sequence ID" value="NZ_JACICF010000001.1"/>
</dbReference>
<dbReference type="Pfam" id="PF00080">
    <property type="entry name" value="Sod_Cu"/>
    <property type="match status" value="1"/>
</dbReference>